<protein>
    <submittedName>
        <fullName evidence="1">Uncharacterized protein</fullName>
    </submittedName>
</protein>
<proteinExistence type="predicted"/>
<evidence type="ECO:0000313" key="1">
    <source>
        <dbReference type="EMBL" id="OGG47544.1"/>
    </source>
</evidence>
<comment type="caution">
    <text evidence="1">The sequence shown here is derived from an EMBL/GenBank/DDBJ whole genome shotgun (WGS) entry which is preliminary data.</text>
</comment>
<dbReference type="EMBL" id="MFKQ01000007">
    <property type="protein sequence ID" value="OGG47544.1"/>
    <property type="molecule type" value="Genomic_DNA"/>
</dbReference>
<evidence type="ECO:0000313" key="2">
    <source>
        <dbReference type="Proteomes" id="UP000178344"/>
    </source>
</evidence>
<gene>
    <name evidence="1" type="ORF">A2671_00645</name>
</gene>
<sequence length="255" mass="29485">MGLWNREQIAFASLTPDRQANIEIVLSAYHSVFVDKAYLTMPVSTGKRFYDVLERYGVRNVEELEKKRPGALREEIIVPNLEDGKKFAERFGRRDVALIVPGIFEARKQKWSQDEYMILWLRLITSSVKELHLSEGWEYSNGGAMEFVRGLHIQFRFLEEREDRMPLYDHKGNPVTIEEGAAKLAAAIGDLDRRGFDSQELRQKLSLIAGIALYLNDRLTSRHEYHLHSTYPFDWQKVVAAAENLKVPIVHRPGQ</sequence>
<accession>A0A1F6CEB6</accession>
<reference evidence="1 2" key="1">
    <citation type="journal article" date="2016" name="Nat. Commun.">
        <title>Thousands of microbial genomes shed light on interconnected biogeochemical processes in an aquifer system.</title>
        <authorList>
            <person name="Anantharaman K."/>
            <person name="Brown C.T."/>
            <person name="Hug L.A."/>
            <person name="Sharon I."/>
            <person name="Castelle C.J."/>
            <person name="Probst A.J."/>
            <person name="Thomas B.C."/>
            <person name="Singh A."/>
            <person name="Wilkins M.J."/>
            <person name="Karaoz U."/>
            <person name="Brodie E.L."/>
            <person name="Williams K.H."/>
            <person name="Hubbard S.S."/>
            <person name="Banfield J.F."/>
        </authorList>
    </citation>
    <scope>NUCLEOTIDE SEQUENCE [LARGE SCALE GENOMIC DNA]</scope>
</reference>
<organism evidence="1 2">
    <name type="scientific">Candidatus Kaiserbacteria bacterium RIFCSPHIGHO2_01_FULL_49_13</name>
    <dbReference type="NCBI Taxonomy" id="1798477"/>
    <lineage>
        <taxon>Bacteria</taxon>
        <taxon>Candidatus Kaiseribacteriota</taxon>
    </lineage>
</organism>
<dbReference type="AlphaFoldDB" id="A0A1F6CEB6"/>
<name>A0A1F6CEB6_9BACT</name>
<dbReference type="Proteomes" id="UP000178344">
    <property type="component" value="Unassembled WGS sequence"/>
</dbReference>